<comment type="caution">
    <text evidence="5">The sequence shown here is derived from an EMBL/GenBank/DDBJ whole genome shotgun (WGS) entry which is preliminary data.</text>
</comment>
<evidence type="ECO:0000313" key="6">
    <source>
        <dbReference type="Proteomes" id="UP001632038"/>
    </source>
</evidence>
<dbReference type="EMBL" id="JAVIJP010000007">
    <property type="protein sequence ID" value="KAL3650369.1"/>
    <property type="molecule type" value="Genomic_DNA"/>
</dbReference>
<dbReference type="SUPFAM" id="SSF52540">
    <property type="entry name" value="P-loop containing nucleoside triphosphate hydrolases"/>
    <property type="match status" value="1"/>
</dbReference>
<organism evidence="5 6">
    <name type="scientific">Castilleja foliolosa</name>
    <dbReference type="NCBI Taxonomy" id="1961234"/>
    <lineage>
        <taxon>Eukaryota</taxon>
        <taxon>Viridiplantae</taxon>
        <taxon>Streptophyta</taxon>
        <taxon>Embryophyta</taxon>
        <taxon>Tracheophyta</taxon>
        <taxon>Spermatophyta</taxon>
        <taxon>Magnoliopsida</taxon>
        <taxon>eudicotyledons</taxon>
        <taxon>Gunneridae</taxon>
        <taxon>Pentapetalae</taxon>
        <taxon>asterids</taxon>
        <taxon>lamiids</taxon>
        <taxon>Lamiales</taxon>
        <taxon>Orobanchaceae</taxon>
        <taxon>Pedicularideae</taxon>
        <taxon>Castillejinae</taxon>
        <taxon>Castilleja</taxon>
    </lineage>
</organism>
<dbReference type="Gene3D" id="3.40.50.300">
    <property type="entry name" value="P-loop containing nucleotide triphosphate hydrolases"/>
    <property type="match status" value="1"/>
</dbReference>
<dbReference type="PANTHER" id="PTHR11783">
    <property type="entry name" value="SULFOTRANSFERASE SULT"/>
    <property type="match status" value="1"/>
</dbReference>
<dbReference type="AlphaFoldDB" id="A0ABD3E896"/>
<dbReference type="Pfam" id="PF00685">
    <property type="entry name" value="Sulfotransfer_1"/>
    <property type="match status" value="1"/>
</dbReference>
<name>A0ABD3E896_9LAMI</name>
<evidence type="ECO:0000259" key="4">
    <source>
        <dbReference type="Pfam" id="PF00685"/>
    </source>
</evidence>
<proteinExistence type="inferred from homology"/>
<keyword evidence="2 3" id="KW-0808">Transferase</keyword>
<evidence type="ECO:0000256" key="2">
    <source>
        <dbReference type="ARBA" id="ARBA00022679"/>
    </source>
</evidence>
<sequence length="275" mass="31544">MSTNTSNLSSSSTSISTPNNVKKLLNELPKARFYDALDLYMWEGLWIVPDIMVAAIAFRSSFEARDDDILLASTAKTASPHFHLPTIEAINYFTNPPPFDIYDASAPRFLHTHLPYSVLPDSVKNSACKIVYICRNPKDTLISMWYFCNSLYRPNQEAFPLEKLLDCFCSGVQLYGSFFDHVLEYWVESKKRPDKILFVRYEELKSDPKGHVSRIARFLGRPLVDENEVDEVLWRSSLNRLKNLDVNNSGNMFTIEVKNVSINVKQNILQESLDN</sequence>
<dbReference type="Proteomes" id="UP001632038">
    <property type="component" value="Unassembled WGS sequence"/>
</dbReference>
<feature type="domain" description="Sulfotransferase" evidence="4">
    <location>
        <begin position="83"/>
        <end position="254"/>
    </location>
</feature>
<dbReference type="InterPro" id="IPR000863">
    <property type="entry name" value="Sulfotransferase_dom"/>
</dbReference>
<evidence type="ECO:0000256" key="3">
    <source>
        <dbReference type="RuleBase" id="RU361155"/>
    </source>
</evidence>
<evidence type="ECO:0000313" key="5">
    <source>
        <dbReference type="EMBL" id="KAL3650369.1"/>
    </source>
</evidence>
<dbReference type="GO" id="GO:0016740">
    <property type="term" value="F:transferase activity"/>
    <property type="evidence" value="ECO:0007669"/>
    <property type="project" value="UniProtKB-KW"/>
</dbReference>
<reference evidence="6" key="1">
    <citation type="journal article" date="2024" name="IScience">
        <title>Strigolactones Initiate the Formation of Haustorium-like Structures in Castilleja.</title>
        <authorList>
            <person name="Buerger M."/>
            <person name="Peterson D."/>
            <person name="Chory J."/>
        </authorList>
    </citation>
    <scope>NUCLEOTIDE SEQUENCE [LARGE SCALE GENOMIC DNA]</scope>
</reference>
<gene>
    <name evidence="5" type="ORF">CASFOL_006772</name>
</gene>
<dbReference type="InterPro" id="IPR027417">
    <property type="entry name" value="P-loop_NTPase"/>
</dbReference>
<keyword evidence="6" id="KW-1185">Reference proteome</keyword>
<dbReference type="EC" id="2.8.2.-" evidence="3"/>
<protein>
    <recommendedName>
        <fullName evidence="3">Sulfotransferase</fullName>
        <ecNumber evidence="3">2.8.2.-</ecNumber>
    </recommendedName>
</protein>
<comment type="similarity">
    <text evidence="1 3">Belongs to the sulfotransferase 1 family.</text>
</comment>
<evidence type="ECO:0000256" key="1">
    <source>
        <dbReference type="ARBA" id="ARBA00005771"/>
    </source>
</evidence>
<accession>A0ABD3E896</accession>